<accession>A0A6C0B905</accession>
<organism evidence="3">
    <name type="scientific">viral metagenome</name>
    <dbReference type="NCBI Taxonomy" id="1070528"/>
    <lineage>
        <taxon>unclassified sequences</taxon>
        <taxon>metagenomes</taxon>
        <taxon>organismal metagenomes</taxon>
    </lineage>
</organism>
<keyword evidence="1" id="KW-0812">Transmembrane</keyword>
<dbReference type="Pfam" id="PF19066">
    <property type="entry name" value="P9_TM"/>
    <property type="match status" value="1"/>
</dbReference>
<dbReference type="AlphaFoldDB" id="A0A6C0B905"/>
<keyword evidence="1" id="KW-0472">Membrane</keyword>
<feature type="transmembrane region" description="Helical" evidence="1">
    <location>
        <begin position="43"/>
        <end position="75"/>
    </location>
</feature>
<proteinExistence type="predicted"/>
<feature type="domain" description="Minor capsid protein P9 transmembrane helices" evidence="2">
    <location>
        <begin position="8"/>
        <end position="75"/>
    </location>
</feature>
<reference evidence="3" key="1">
    <citation type="journal article" date="2020" name="Nature">
        <title>Giant virus diversity and host interactions through global metagenomics.</title>
        <authorList>
            <person name="Schulz F."/>
            <person name="Roux S."/>
            <person name="Paez-Espino D."/>
            <person name="Jungbluth S."/>
            <person name="Walsh D.A."/>
            <person name="Denef V.J."/>
            <person name="McMahon K.D."/>
            <person name="Konstantinidis K.T."/>
            <person name="Eloe-Fadrosh E.A."/>
            <person name="Kyrpides N.C."/>
            <person name="Woyke T."/>
        </authorList>
    </citation>
    <scope>NUCLEOTIDE SEQUENCE</scope>
    <source>
        <strain evidence="3">GVMAG-M-3300010158-59</strain>
    </source>
</reference>
<protein>
    <recommendedName>
        <fullName evidence="2">Minor capsid protein P9 transmembrane helices domain-containing protein</fullName>
    </recommendedName>
</protein>
<sequence length="238" mass="27635">MTTISTPFWGNDPSILFDKNEIVQIWPMPTMTMEEKMNAVSRMIILLSLLGFLCTFSIRFLIIGIVTLFIVWIFYQSYKSNNNKKKEGFFQDGRNQSSQIKITNPETLEVNLRSEFEDINKKNPFNNVLLTQINDDPHRKAAPPSFNPDVHDDINKETKKMIQYLNPGIKNTNKQLFGDLGERYQFDTQSQWYFYSTPNTKVCNDQGAFADYLYGNMPSARNGNAFALVQDNLRYTLY</sequence>
<keyword evidence="1" id="KW-1133">Transmembrane helix</keyword>
<evidence type="ECO:0000259" key="2">
    <source>
        <dbReference type="Pfam" id="PF19066"/>
    </source>
</evidence>
<dbReference type="EMBL" id="MN739102">
    <property type="protein sequence ID" value="QHS88727.1"/>
    <property type="molecule type" value="Genomic_DNA"/>
</dbReference>
<evidence type="ECO:0000256" key="1">
    <source>
        <dbReference type="SAM" id="Phobius"/>
    </source>
</evidence>
<dbReference type="InterPro" id="IPR043915">
    <property type="entry name" value="P9_TM"/>
</dbReference>
<name>A0A6C0B905_9ZZZZ</name>
<evidence type="ECO:0000313" key="3">
    <source>
        <dbReference type="EMBL" id="QHS88727.1"/>
    </source>
</evidence>